<dbReference type="HOGENOM" id="CLU_199237_0_0_1"/>
<evidence type="ECO:0000313" key="2">
    <source>
        <dbReference type="Proteomes" id="UP000054538"/>
    </source>
</evidence>
<dbReference type="AlphaFoldDB" id="A0A0D0D1H2"/>
<proteinExistence type="predicted"/>
<reference evidence="2" key="2">
    <citation type="submission" date="2015-01" db="EMBL/GenBank/DDBJ databases">
        <title>Evolutionary Origins and Diversification of the Mycorrhizal Mutualists.</title>
        <authorList>
            <consortium name="DOE Joint Genome Institute"/>
            <consortium name="Mycorrhizal Genomics Consortium"/>
            <person name="Kohler A."/>
            <person name="Kuo A."/>
            <person name="Nagy L.G."/>
            <person name="Floudas D."/>
            <person name="Copeland A."/>
            <person name="Barry K.W."/>
            <person name="Cichocki N."/>
            <person name="Veneault-Fourrey C."/>
            <person name="LaButti K."/>
            <person name="Lindquist E.A."/>
            <person name="Lipzen A."/>
            <person name="Lundell T."/>
            <person name="Morin E."/>
            <person name="Murat C."/>
            <person name="Riley R."/>
            <person name="Ohm R."/>
            <person name="Sun H."/>
            <person name="Tunlid A."/>
            <person name="Henrissat B."/>
            <person name="Grigoriev I.V."/>
            <person name="Hibbett D.S."/>
            <person name="Martin F."/>
        </authorList>
    </citation>
    <scope>NUCLEOTIDE SEQUENCE [LARGE SCALE GENOMIC DNA]</scope>
    <source>
        <strain evidence="2">Ve08.2h10</strain>
    </source>
</reference>
<evidence type="ECO:0000313" key="1">
    <source>
        <dbReference type="EMBL" id="KIK73739.1"/>
    </source>
</evidence>
<sequence length="76" mass="8659">MPWDTEGKITSKEMTFLKSCRASFVTDIWSLQEVIGLVKSWKRWGIVNRVPETVVTSFAEGNVDNDGVSDDDMLQY</sequence>
<keyword evidence="2" id="KW-1185">Reference proteome</keyword>
<gene>
    <name evidence="1" type="ORF">PAXRUDRAFT_836190</name>
</gene>
<accession>A0A0D0D1H2</accession>
<name>A0A0D0D1H2_9AGAM</name>
<organism evidence="1 2">
    <name type="scientific">Paxillus rubicundulus Ve08.2h10</name>
    <dbReference type="NCBI Taxonomy" id="930991"/>
    <lineage>
        <taxon>Eukaryota</taxon>
        <taxon>Fungi</taxon>
        <taxon>Dikarya</taxon>
        <taxon>Basidiomycota</taxon>
        <taxon>Agaricomycotina</taxon>
        <taxon>Agaricomycetes</taxon>
        <taxon>Agaricomycetidae</taxon>
        <taxon>Boletales</taxon>
        <taxon>Paxilineae</taxon>
        <taxon>Paxillaceae</taxon>
        <taxon>Paxillus</taxon>
    </lineage>
</organism>
<reference evidence="1 2" key="1">
    <citation type="submission" date="2014-04" db="EMBL/GenBank/DDBJ databases">
        <authorList>
            <consortium name="DOE Joint Genome Institute"/>
            <person name="Kuo A."/>
            <person name="Kohler A."/>
            <person name="Jargeat P."/>
            <person name="Nagy L.G."/>
            <person name="Floudas D."/>
            <person name="Copeland A."/>
            <person name="Barry K.W."/>
            <person name="Cichocki N."/>
            <person name="Veneault-Fourrey C."/>
            <person name="LaButti K."/>
            <person name="Lindquist E.A."/>
            <person name="Lipzen A."/>
            <person name="Lundell T."/>
            <person name="Morin E."/>
            <person name="Murat C."/>
            <person name="Sun H."/>
            <person name="Tunlid A."/>
            <person name="Henrissat B."/>
            <person name="Grigoriev I.V."/>
            <person name="Hibbett D.S."/>
            <person name="Martin F."/>
            <person name="Nordberg H.P."/>
            <person name="Cantor M.N."/>
            <person name="Hua S.X."/>
        </authorList>
    </citation>
    <scope>NUCLEOTIDE SEQUENCE [LARGE SCALE GENOMIC DNA]</scope>
    <source>
        <strain evidence="1 2">Ve08.2h10</strain>
    </source>
</reference>
<protein>
    <submittedName>
        <fullName evidence="1">Unplaced genomic scaffold scaffold_4641, whole genome shotgun sequence</fullName>
    </submittedName>
</protein>
<dbReference type="OrthoDB" id="3242924at2759"/>
<dbReference type="EMBL" id="KN829463">
    <property type="protein sequence ID" value="KIK73739.1"/>
    <property type="molecule type" value="Genomic_DNA"/>
</dbReference>
<dbReference type="Proteomes" id="UP000054538">
    <property type="component" value="Unassembled WGS sequence"/>
</dbReference>
<dbReference type="InParanoid" id="A0A0D0D1H2"/>